<evidence type="ECO:0000313" key="3">
    <source>
        <dbReference type="Proteomes" id="UP000887013"/>
    </source>
</evidence>
<dbReference type="EMBL" id="BMAW01068425">
    <property type="protein sequence ID" value="GFT64321.1"/>
    <property type="molecule type" value="Genomic_DNA"/>
</dbReference>
<dbReference type="AlphaFoldDB" id="A0A8X6PCW1"/>
<protein>
    <submittedName>
        <fullName evidence="2">Uncharacterized protein</fullName>
    </submittedName>
</protein>
<keyword evidence="1" id="KW-0472">Membrane</keyword>
<comment type="caution">
    <text evidence="2">The sequence shown here is derived from an EMBL/GenBank/DDBJ whole genome shotgun (WGS) entry which is preliminary data.</text>
</comment>
<keyword evidence="3" id="KW-1185">Reference proteome</keyword>
<feature type="transmembrane region" description="Helical" evidence="1">
    <location>
        <begin position="12"/>
        <end position="34"/>
    </location>
</feature>
<name>A0A8X6PCW1_NEPPI</name>
<dbReference type="OrthoDB" id="6779930at2759"/>
<evidence type="ECO:0000256" key="1">
    <source>
        <dbReference type="SAM" id="Phobius"/>
    </source>
</evidence>
<dbReference type="Proteomes" id="UP000887013">
    <property type="component" value="Unassembled WGS sequence"/>
</dbReference>
<reference evidence="2" key="1">
    <citation type="submission" date="2020-08" db="EMBL/GenBank/DDBJ databases">
        <title>Multicomponent nature underlies the extraordinary mechanical properties of spider dragline silk.</title>
        <authorList>
            <person name="Kono N."/>
            <person name="Nakamura H."/>
            <person name="Mori M."/>
            <person name="Yoshida Y."/>
            <person name="Ohtoshi R."/>
            <person name="Malay A.D."/>
            <person name="Moran D.A.P."/>
            <person name="Tomita M."/>
            <person name="Numata K."/>
            <person name="Arakawa K."/>
        </authorList>
    </citation>
    <scope>NUCLEOTIDE SEQUENCE</scope>
</reference>
<keyword evidence="1" id="KW-0812">Transmembrane</keyword>
<proteinExistence type="predicted"/>
<keyword evidence="1" id="KW-1133">Transmembrane helix</keyword>
<accession>A0A8X6PCW1</accession>
<gene>
    <name evidence="2" type="ORF">NPIL_264051</name>
</gene>
<sequence length="99" mass="11326">MKVKGAKRKERNAMWIETLIFLTIIVTSSPIFFIDWVSAGLHNLDGTTDIVELPPDRTGDIFHLEDIDDNVLENTIPNDVPDLLQIHSVRYNEEVIVPR</sequence>
<evidence type="ECO:0000313" key="2">
    <source>
        <dbReference type="EMBL" id="GFT64321.1"/>
    </source>
</evidence>
<organism evidence="2 3">
    <name type="scientific">Nephila pilipes</name>
    <name type="common">Giant wood spider</name>
    <name type="synonym">Nephila maculata</name>
    <dbReference type="NCBI Taxonomy" id="299642"/>
    <lineage>
        <taxon>Eukaryota</taxon>
        <taxon>Metazoa</taxon>
        <taxon>Ecdysozoa</taxon>
        <taxon>Arthropoda</taxon>
        <taxon>Chelicerata</taxon>
        <taxon>Arachnida</taxon>
        <taxon>Araneae</taxon>
        <taxon>Araneomorphae</taxon>
        <taxon>Entelegynae</taxon>
        <taxon>Araneoidea</taxon>
        <taxon>Nephilidae</taxon>
        <taxon>Nephila</taxon>
    </lineage>
</organism>